<reference evidence="1 2" key="1">
    <citation type="submission" date="2024-11" db="EMBL/GenBank/DDBJ databases">
        <authorList>
            <person name="Heng Y.C."/>
            <person name="Lim A.C.H."/>
            <person name="Lee J.K.Y."/>
            <person name="Kittelmann S."/>
        </authorList>
    </citation>
    <scope>NUCLEOTIDE SEQUENCE [LARGE SCALE GENOMIC DNA]</scope>
    <source>
        <strain evidence="1 2">WILCCON 0269</strain>
    </source>
</reference>
<name>A0ABW8SFK7_9CLOT</name>
<organism evidence="1 2">
    <name type="scientific">Candidatus Clostridium eludens</name>
    <dbReference type="NCBI Taxonomy" id="3381663"/>
    <lineage>
        <taxon>Bacteria</taxon>
        <taxon>Bacillati</taxon>
        <taxon>Bacillota</taxon>
        <taxon>Clostridia</taxon>
        <taxon>Eubacteriales</taxon>
        <taxon>Clostridiaceae</taxon>
        <taxon>Clostridium</taxon>
    </lineage>
</organism>
<gene>
    <name evidence="1" type="ORF">ACJDU8_04440</name>
</gene>
<keyword evidence="2" id="KW-1185">Reference proteome</keyword>
<comment type="caution">
    <text evidence="1">The sequence shown here is derived from an EMBL/GenBank/DDBJ whole genome shotgun (WGS) entry which is preliminary data.</text>
</comment>
<evidence type="ECO:0000313" key="2">
    <source>
        <dbReference type="Proteomes" id="UP001623660"/>
    </source>
</evidence>
<dbReference type="EMBL" id="JBJHZX010000005">
    <property type="protein sequence ID" value="MFL0194824.1"/>
    <property type="molecule type" value="Genomic_DNA"/>
</dbReference>
<protein>
    <submittedName>
        <fullName evidence="1">Uncharacterized protein</fullName>
    </submittedName>
</protein>
<evidence type="ECO:0000313" key="1">
    <source>
        <dbReference type="EMBL" id="MFL0194824.1"/>
    </source>
</evidence>
<proteinExistence type="predicted"/>
<dbReference type="Proteomes" id="UP001623660">
    <property type="component" value="Unassembled WGS sequence"/>
</dbReference>
<dbReference type="RefSeq" id="WP_406790948.1">
    <property type="nucleotide sequence ID" value="NZ_JBJHZX010000005.1"/>
</dbReference>
<accession>A0ABW8SFK7</accession>
<sequence length="80" mass="9291">MARIYSKNEKYNGISAGVNFVNGVGETHIPHLISWFYENGYAVIEKMNYKELIEYAKRKGFNAIGIKKDELVKMLKEMEE</sequence>